<feature type="signal peptide" evidence="1">
    <location>
        <begin position="1"/>
        <end position="29"/>
    </location>
</feature>
<evidence type="ECO:0000313" key="3">
    <source>
        <dbReference type="EMBL" id="MFC5175990.1"/>
    </source>
</evidence>
<keyword evidence="4" id="KW-1185">Reference proteome</keyword>
<gene>
    <name evidence="3" type="ORF">ACFPGP_04855</name>
</gene>
<feature type="chain" id="PRO_5046674441" evidence="1">
    <location>
        <begin position="30"/>
        <end position="431"/>
    </location>
</feature>
<proteinExistence type="predicted"/>
<name>A0ABW0BFD4_9ACTN</name>
<comment type="caution">
    <text evidence="3">The sequence shown here is derived from an EMBL/GenBank/DDBJ whole genome shotgun (WGS) entry which is preliminary data.</text>
</comment>
<dbReference type="Proteomes" id="UP001596087">
    <property type="component" value="Unassembled WGS sequence"/>
</dbReference>
<dbReference type="InterPro" id="IPR035986">
    <property type="entry name" value="PKD_dom_sf"/>
</dbReference>
<reference evidence="4" key="1">
    <citation type="journal article" date="2019" name="Int. J. Syst. Evol. Microbiol.">
        <title>The Global Catalogue of Microorganisms (GCM) 10K type strain sequencing project: providing services to taxonomists for standard genome sequencing and annotation.</title>
        <authorList>
            <consortium name="The Broad Institute Genomics Platform"/>
            <consortium name="The Broad Institute Genome Sequencing Center for Infectious Disease"/>
            <person name="Wu L."/>
            <person name="Ma J."/>
        </authorList>
    </citation>
    <scope>NUCLEOTIDE SEQUENCE [LARGE SCALE GENOMIC DNA]</scope>
    <source>
        <strain evidence="4">DFY41</strain>
    </source>
</reference>
<feature type="domain" description="PKD" evidence="2">
    <location>
        <begin position="256"/>
        <end position="310"/>
    </location>
</feature>
<dbReference type="PROSITE" id="PS50093">
    <property type="entry name" value="PKD"/>
    <property type="match status" value="1"/>
</dbReference>
<dbReference type="Gene3D" id="2.60.40.10">
    <property type="entry name" value="Immunoglobulins"/>
    <property type="match status" value="1"/>
</dbReference>
<dbReference type="Pfam" id="PF00801">
    <property type="entry name" value="PKD"/>
    <property type="match status" value="1"/>
</dbReference>
<dbReference type="InterPro" id="IPR000601">
    <property type="entry name" value="PKD_dom"/>
</dbReference>
<accession>A0ABW0BFD4</accession>
<dbReference type="InterPro" id="IPR013783">
    <property type="entry name" value="Ig-like_fold"/>
</dbReference>
<organism evidence="3 4">
    <name type="scientific">Nocardioides taihuensis</name>
    <dbReference type="NCBI Taxonomy" id="1835606"/>
    <lineage>
        <taxon>Bacteria</taxon>
        <taxon>Bacillati</taxon>
        <taxon>Actinomycetota</taxon>
        <taxon>Actinomycetes</taxon>
        <taxon>Propionibacteriales</taxon>
        <taxon>Nocardioidaceae</taxon>
        <taxon>Nocardioides</taxon>
    </lineage>
</organism>
<keyword evidence="1" id="KW-0732">Signal</keyword>
<dbReference type="EMBL" id="JBHSKD010000004">
    <property type="protein sequence ID" value="MFC5175990.1"/>
    <property type="molecule type" value="Genomic_DNA"/>
</dbReference>
<protein>
    <submittedName>
        <fullName evidence="3">PKD domain-containing protein</fullName>
    </submittedName>
</protein>
<sequence length="431" mass="44627">MNFRTLRAPAVVAAAAVLLTAIGAAPAVARPAPAPTGLAADVTAHEDGTYDVAATWNAVPTATSYRVALSKGSTTLASTTVATAAWSPTVTAAPGNASLSVRAVVGRKPGKAATLTVPLADVTAPQGSYSSSWDNGTGLATITQDALSDNAGLPGITRTVDWGDATIVDWPSGSTITHTYTQLDARYAPTVTLQDAAGNVRVVDVPAVDLNDVGPPTGSFSAGPATGWADLTEVTVTQADISDDRTPPELIARSVDWGDGTTTDWSTGTTVSHVYATAGQFTPTVTLTDEADNSSGALSTSEVVVTADTTGPTVRLTLPKSKHSVKAWKTLRGKAVDSETGVKKVSLRAVEKRGSAWYGYNAGTKKWLKASTQAKAFARSKAFALKTDAQHRWSATLAGLRKGTLVYKVRAKDRVGNASPALTHQAKLSRR</sequence>
<evidence type="ECO:0000256" key="1">
    <source>
        <dbReference type="SAM" id="SignalP"/>
    </source>
</evidence>
<evidence type="ECO:0000313" key="4">
    <source>
        <dbReference type="Proteomes" id="UP001596087"/>
    </source>
</evidence>
<evidence type="ECO:0000259" key="2">
    <source>
        <dbReference type="PROSITE" id="PS50093"/>
    </source>
</evidence>
<dbReference type="RefSeq" id="WP_378587613.1">
    <property type="nucleotide sequence ID" value="NZ_JBHSKD010000004.1"/>
</dbReference>
<dbReference type="SUPFAM" id="SSF49299">
    <property type="entry name" value="PKD domain"/>
    <property type="match status" value="1"/>
</dbReference>